<proteinExistence type="predicted"/>
<sequence length="472" mass="53841">MNRLCVECFRRLPRTCFTSVQYAKGEGVSRCTTCVHGNHFNVTGLILSDSGRYNDSSEATIEGDGTGQLPPTEFRCMATGLYTEGDRKGQRCVVKWFKAGSIFEQDYFSLDTKAIYKALKIVNLFNQLNISSKPITVNVPGVWIFDIKHDSGEGSEGRLATIEPFIEDCRKFNSNSGWSETTEWAKVMQALSHFSFHITGGTHVICDLQGGIYKNAVILSNPVILSRTREYGVTDLGMHGISSFFAHHKCSNYCQQEWYVPVGPIPYFELRSGTTMLQYTPTIHTPIISRHVSQLQAAESEQSPKPKPNRERNPRDETGPQEVNKTWHTSEFGRIHLSPNEVFLQVALGNESKKVDHKENHEEKHKVKHEVTLDQNHEETSPEEKHAEKHQKKHEVKLAESDQEKHEEKPNEKHVEQRGENHMVEHSEGHHEGEHEDDLEEGGDGDMGRKWQKAWDPWVKQLKMDVICPRWG</sequence>
<comment type="caution">
    <text evidence="8">The sequence shown here is derived from an EMBL/GenBank/DDBJ whole genome shotgun (WGS) entry which is preliminary data.</text>
</comment>
<evidence type="ECO:0000259" key="7">
    <source>
        <dbReference type="PROSITE" id="PS51158"/>
    </source>
</evidence>
<dbReference type="InterPro" id="IPR004166">
    <property type="entry name" value="a-kinase_dom"/>
</dbReference>
<keyword evidence="1" id="KW-0723">Serine/threonine-protein kinase</keyword>
<evidence type="ECO:0000313" key="9">
    <source>
        <dbReference type="Proteomes" id="UP001174936"/>
    </source>
</evidence>
<reference evidence="8" key="1">
    <citation type="submission" date="2023-06" db="EMBL/GenBank/DDBJ databases">
        <title>Genome-scale phylogeny and comparative genomics of the fungal order Sordariales.</title>
        <authorList>
            <consortium name="Lawrence Berkeley National Laboratory"/>
            <person name="Hensen N."/>
            <person name="Bonometti L."/>
            <person name="Westerberg I."/>
            <person name="Brannstrom I.O."/>
            <person name="Guillou S."/>
            <person name="Cros-Aarteil S."/>
            <person name="Calhoun S."/>
            <person name="Haridas S."/>
            <person name="Kuo A."/>
            <person name="Mondo S."/>
            <person name="Pangilinan J."/>
            <person name="Riley R."/>
            <person name="Labutti K."/>
            <person name="Andreopoulos B."/>
            <person name="Lipzen A."/>
            <person name="Chen C."/>
            <person name="Yanf M."/>
            <person name="Daum C."/>
            <person name="Ng V."/>
            <person name="Clum A."/>
            <person name="Steindorff A."/>
            <person name="Ohm R."/>
            <person name="Martin F."/>
            <person name="Silar P."/>
            <person name="Natvig D."/>
            <person name="Lalanne C."/>
            <person name="Gautier V."/>
            <person name="Ament-Velasquez S.L."/>
            <person name="Kruys A."/>
            <person name="Hutchinson M.I."/>
            <person name="Powell A.J."/>
            <person name="Barry K."/>
            <person name="Miller A.N."/>
            <person name="Grigoriev I.V."/>
            <person name="Debuchy R."/>
            <person name="Gladieux P."/>
            <person name="Thoren M.H."/>
            <person name="Johannesson H."/>
        </authorList>
    </citation>
    <scope>NUCLEOTIDE SEQUENCE</scope>
    <source>
        <strain evidence="8">SMH2532-1</strain>
    </source>
</reference>
<dbReference type="EMBL" id="JAULSV010000004">
    <property type="protein sequence ID" value="KAK0646916.1"/>
    <property type="molecule type" value="Genomic_DNA"/>
</dbReference>
<accession>A0AA39Y8E1</accession>
<dbReference type="PROSITE" id="PS51158">
    <property type="entry name" value="ALPHA_KINASE"/>
    <property type="match status" value="1"/>
</dbReference>
<evidence type="ECO:0000256" key="4">
    <source>
        <dbReference type="ARBA" id="ARBA00022777"/>
    </source>
</evidence>
<evidence type="ECO:0000256" key="1">
    <source>
        <dbReference type="ARBA" id="ARBA00022527"/>
    </source>
</evidence>
<organism evidence="8 9">
    <name type="scientific">Cercophora newfieldiana</name>
    <dbReference type="NCBI Taxonomy" id="92897"/>
    <lineage>
        <taxon>Eukaryota</taxon>
        <taxon>Fungi</taxon>
        <taxon>Dikarya</taxon>
        <taxon>Ascomycota</taxon>
        <taxon>Pezizomycotina</taxon>
        <taxon>Sordariomycetes</taxon>
        <taxon>Sordariomycetidae</taxon>
        <taxon>Sordariales</taxon>
        <taxon>Lasiosphaeriaceae</taxon>
        <taxon>Cercophora</taxon>
    </lineage>
</organism>
<dbReference type="SMART" id="SM00811">
    <property type="entry name" value="Alpha_kinase"/>
    <property type="match status" value="1"/>
</dbReference>
<gene>
    <name evidence="8" type="ORF">B0T16DRAFT_414453</name>
</gene>
<dbReference type="PANTHER" id="PTHR45992">
    <property type="entry name" value="EUKARYOTIC ELONGATION FACTOR 2 KINASE-RELATED"/>
    <property type="match status" value="1"/>
</dbReference>
<evidence type="ECO:0000256" key="2">
    <source>
        <dbReference type="ARBA" id="ARBA00022679"/>
    </source>
</evidence>
<dbReference type="GO" id="GO:0005524">
    <property type="term" value="F:ATP binding"/>
    <property type="evidence" value="ECO:0007669"/>
    <property type="project" value="UniProtKB-KW"/>
</dbReference>
<protein>
    <submittedName>
        <fullName evidence="8">Kinase-like domain-containing protein</fullName>
    </submittedName>
</protein>
<feature type="compositionally biased region" description="Acidic residues" evidence="6">
    <location>
        <begin position="435"/>
        <end position="444"/>
    </location>
</feature>
<feature type="region of interest" description="Disordered" evidence="6">
    <location>
        <begin position="353"/>
        <end position="452"/>
    </location>
</feature>
<dbReference type="InterPro" id="IPR051852">
    <property type="entry name" value="Alpha-type_PK"/>
</dbReference>
<name>A0AA39Y8E1_9PEZI</name>
<feature type="domain" description="Alpha-type protein kinase" evidence="7">
    <location>
        <begin position="1"/>
        <end position="265"/>
    </location>
</feature>
<evidence type="ECO:0000256" key="5">
    <source>
        <dbReference type="ARBA" id="ARBA00022840"/>
    </source>
</evidence>
<dbReference type="Proteomes" id="UP001174936">
    <property type="component" value="Unassembled WGS sequence"/>
</dbReference>
<dbReference type="SUPFAM" id="SSF56112">
    <property type="entry name" value="Protein kinase-like (PK-like)"/>
    <property type="match status" value="1"/>
</dbReference>
<dbReference type="Gene3D" id="3.20.200.10">
    <property type="entry name" value="MHCK/EF2 kinase"/>
    <property type="match status" value="1"/>
</dbReference>
<evidence type="ECO:0000256" key="3">
    <source>
        <dbReference type="ARBA" id="ARBA00022741"/>
    </source>
</evidence>
<dbReference type="PANTHER" id="PTHR45992:SF11">
    <property type="entry name" value="ALPHA-TYPE PROTEIN KINASE DOMAIN-CONTAINING PROTEIN"/>
    <property type="match status" value="1"/>
</dbReference>
<feature type="region of interest" description="Disordered" evidence="6">
    <location>
        <begin position="293"/>
        <end position="325"/>
    </location>
</feature>
<keyword evidence="4 8" id="KW-0418">Kinase</keyword>
<evidence type="ECO:0000256" key="6">
    <source>
        <dbReference type="SAM" id="MobiDB-lite"/>
    </source>
</evidence>
<keyword evidence="9" id="KW-1185">Reference proteome</keyword>
<feature type="compositionally biased region" description="Basic and acidic residues" evidence="6">
    <location>
        <begin position="353"/>
        <end position="387"/>
    </location>
</feature>
<feature type="compositionally biased region" description="Basic and acidic residues" evidence="6">
    <location>
        <begin position="396"/>
        <end position="434"/>
    </location>
</feature>
<keyword evidence="2" id="KW-0808">Transferase</keyword>
<dbReference type="AlphaFoldDB" id="A0AA39Y8E1"/>
<keyword evidence="5" id="KW-0067">ATP-binding</keyword>
<feature type="compositionally biased region" description="Basic and acidic residues" evidence="6">
    <location>
        <begin position="302"/>
        <end position="318"/>
    </location>
</feature>
<evidence type="ECO:0000313" key="8">
    <source>
        <dbReference type="EMBL" id="KAK0646916.1"/>
    </source>
</evidence>
<keyword evidence="3" id="KW-0547">Nucleotide-binding</keyword>
<dbReference type="Pfam" id="PF02816">
    <property type="entry name" value="Alpha_kinase"/>
    <property type="match status" value="1"/>
</dbReference>
<dbReference type="InterPro" id="IPR011009">
    <property type="entry name" value="Kinase-like_dom_sf"/>
</dbReference>
<dbReference type="GO" id="GO:0004674">
    <property type="term" value="F:protein serine/threonine kinase activity"/>
    <property type="evidence" value="ECO:0007669"/>
    <property type="project" value="UniProtKB-KW"/>
</dbReference>